<evidence type="ECO:0000259" key="7">
    <source>
        <dbReference type="Pfam" id="PF02826"/>
    </source>
</evidence>
<dbReference type="Proteomes" id="UP001262582">
    <property type="component" value="Unassembled WGS sequence"/>
</dbReference>
<keyword evidence="2" id="KW-0028">Amino-acid biosynthesis</keyword>
<dbReference type="PANTHER" id="PTHR42789">
    <property type="entry name" value="D-ISOMER SPECIFIC 2-HYDROXYACID DEHYDROGENASE FAMILY PROTEIN (AFU_ORTHOLOGUE AFUA_6G10090)"/>
    <property type="match status" value="1"/>
</dbReference>
<organism evidence="8 9">
    <name type="scientific">Autumnicola musiva</name>
    <dbReference type="NCBI Taxonomy" id="3075589"/>
    <lineage>
        <taxon>Bacteria</taxon>
        <taxon>Pseudomonadati</taxon>
        <taxon>Bacteroidota</taxon>
        <taxon>Flavobacteriia</taxon>
        <taxon>Flavobacteriales</taxon>
        <taxon>Flavobacteriaceae</taxon>
        <taxon>Autumnicola</taxon>
    </lineage>
</organism>
<evidence type="ECO:0000256" key="3">
    <source>
        <dbReference type="ARBA" id="ARBA00023002"/>
    </source>
</evidence>
<dbReference type="InterPro" id="IPR006140">
    <property type="entry name" value="D-isomer_DH_NAD-bd"/>
</dbReference>
<dbReference type="PROSITE" id="PS00671">
    <property type="entry name" value="D_2_HYDROXYACID_DH_3"/>
    <property type="match status" value="1"/>
</dbReference>
<gene>
    <name evidence="8" type="ORF">RM539_09390</name>
</gene>
<evidence type="ECO:0000313" key="9">
    <source>
        <dbReference type="Proteomes" id="UP001262582"/>
    </source>
</evidence>
<comment type="caution">
    <text evidence="8">The sequence shown here is derived from an EMBL/GenBank/DDBJ whole genome shotgun (WGS) entry which is preliminary data.</text>
</comment>
<dbReference type="InterPro" id="IPR050857">
    <property type="entry name" value="D-2-hydroxyacid_DH"/>
</dbReference>
<dbReference type="Pfam" id="PF02826">
    <property type="entry name" value="2-Hacid_dh_C"/>
    <property type="match status" value="1"/>
</dbReference>
<proteinExistence type="inferred from homology"/>
<evidence type="ECO:0000256" key="2">
    <source>
        <dbReference type="ARBA" id="ARBA00022605"/>
    </source>
</evidence>
<dbReference type="InterPro" id="IPR029753">
    <property type="entry name" value="D-isomer_DH_CS"/>
</dbReference>
<dbReference type="InterPro" id="IPR006139">
    <property type="entry name" value="D-isomer_2_OHA_DH_cat_dom"/>
</dbReference>
<name>A0ABU3D613_9FLAO</name>
<evidence type="ECO:0000313" key="8">
    <source>
        <dbReference type="EMBL" id="MDT0676790.1"/>
    </source>
</evidence>
<feature type="domain" description="D-isomer specific 2-hydroxyacid dehydrogenase NAD-binding" evidence="7">
    <location>
        <begin position="111"/>
        <end position="289"/>
    </location>
</feature>
<reference evidence="8 9" key="1">
    <citation type="submission" date="2023-09" db="EMBL/GenBank/DDBJ databases">
        <authorList>
            <person name="Rey-Velasco X."/>
        </authorList>
    </citation>
    <scope>NUCLEOTIDE SEQUENCE [LARGE SCALE GENOMIC DNA]</scope>
    <source>
        <strain evidence="8 9">F117</strain>
    </source>
</reference>
<evidence type="ECO:0000256" key="5">
    <source>
        <dbReference type="RuleBase" id="RU003719"/>
    </source>
</evidence>
<sequence length="313" mass="35629">MKVLITEPLDFGEENLELLRGISEVLKGPFSRTELLKAVEEADVLMIRLGHVIDKEIIEKANKLRFILTPTTGLNHVDVNAAEEKGIKVISLRGETEFLAGIPSTAEHTWALLLSLLRKIPAAHNHVTNGYWERDYFKAHNLYHYKLGILGFGRVGKQISEYARVFKMPFVFYDKDYNLKNHPNAVEDLERFMSEIDVLSIHIPLNQENTRFLNETNLKYLKSTAYIVNTSRGEVIDETVLADMLIQKKISGLATDVLDSENSAEARGNNPLIKAAKHLDNVIITPHIAGATYESMWRTEEFVIRKFRRISKA</sequence>
<evidence type="ECO:0000256" key="4">
    <source>
        <dbReference type="ARBA" id="ARBA00023027"/>
    </source>
</evidence>
<evidence type="ECO:0000259" key="6">
    <source>
        <dbReference type="Pfam" id="PF00389"/>
    </source>
</evidence>
<dbReference type="Pfam" id="PF00389">
    <property type="entry name" value="2-Hacid_dh"/>
    <property type="match status" value="1"/>
</dbReference>
<dbReference type="PROSITE" id="PS00065">
    <property type="entry name" value="D_2_HYDROXYACID_DH_1"/>
    <property type="match status" value="1"/>
</dbReference>
<protein>
    <submittedName>
        <fullName evidence="8">NAD(P)-dependent oxidoreductase</fullName>
    </submittedName>
</protein>
<keyword evidence="9" id="KW-1185">Reference proteome</keyword>
<dbReference type="SUPFAM" id="SSF52283">
    <property type="entry name" value="Formate/glycerate dehydrogenase catalytic domain-like"/>
    <property type="match status" value="1"/>
</dbReference>
<feature type="domain" description="D-isomer specific 2-hydroxyacid dehydrogenase catalytic" evidence="6">
    <location>
        <begin position="3"/>
        <end position="305"/>
    </location>
</feature>
<comment type="similarity">
    <text evidence="1 5">Belongs to the D-isomer specific 2-hydroxyacid dehydrogenase family.</text>
</comment>
<dbReference type="PANTHER" id="PTHR42789:SF1">
    <property type="entry name" value="D-ISOMER SPECIFIC 2-HYDROXYACID DEHYDROGENASE FAMILY PROTEIN (AFU_ORTHOLOGUE AFUA_6G10090)"/>
    <property type="match status" value="1"/>
</dbReference>
<accession>A0ABU3D613</accession>
<dbReference type="Gene3D" id="3.40.50.720">
    <property type="entry name" value="NAD(P)-binding Rossmann-like Domain"/>
    <property type="match status" value="2"/>
</dbReference>
<dbReference type="EMBL" id="JAVRHK010000005">
    <property type="protein sequence ID" value="MDT0676790.1"/>
    <property type="molecule type" value="Genomic_DNA"/>
</dbReference>
<evidence type="ECO:0000256" key="1">
    <source>
        <dbReference type="ARBA" id="ARBA00005854"/>
    </source>
</evidence>
<keyword evidence="4" id="KW-0520">NAD</keyword>
<keyword evidence="3 5" id="KW-0560">Oxidoreductase</keyword>
<dbReference type="InterPro" id="IPR029752">
    <property type="entry name" value="D-isomer_DH_CS1"/>
</dbReference>
<dbReference type="RefSeq" id="WP_311503132.1">
    <property type="nucleotide sequence ID" value="NZ_JAVRHK010000005.1"/>
</dbReference>
<dbReference type="InterPro" id="IPR036291">
    <property type="entry name" value="NAD(P)-bd_dom_sf"/>
</dbReference>
<dbReference type="SUPFAM" id="SSF51735">
    <property type="entry name" value="NAD(P)-binding Rossmann-fold domains"/>
    <property type="match status" value="1"/>
</dbReference>